<comment type="function">
    <text evidence="9">Promotes matrix assembly and cell adhesiveness. Plays a role in spinal cord formation by regulating the proliferation and differentiation of neural stem cells.</text>
</comment>
<dbReference type="FunFam" id="3.40.50.410:FF:000009">
    <property type="entry name" value="Putative vitrin"/>
    <property type="match status" value="1"/>
</dbReference>
<dbReference type="InterPro" id="IPR036465">
    <property type="entry name" value="vWFA_dom_sf"/>
</dbReference>
<dbReference type="Gene3D" id="3.40.50.410">
    <property type="entry name" value="von Willebrand factor, type A domain"/>
    <property type="match status" value="2"/>
</dbReference>
<feature type="region of interest" description="Disordered" evidence="12">
    <location>
        <begin position="179"/>
        <end position="209"/>
    </location>
</feature>
<dbReference type="Pfam" id="PF03815">
    <property type="entry name" value="LCCL"/>
    <property type="match status" value="1"/>
</dbReference>
<dbReference type="Pfam" id="PF00092">
    <property type="entry name" value="VWA"/>
    <property type="match status" value="2"/>
</dbReference>
<dbReference type="AlphaFoldDB" id="A0A7L4CCI5"/>
<evidence type="ECO:0000256" key="1">
    <source>
        <dbReference type="ARBA" id="ARBA00004498"/>
    </source>
</evidence>
<evidence type="ECO:0000256" key="3">
    <source>
        <dbReference type="ARBA" id="ARBA00022530"/>
    </source>
</evidence>
<dbReference type="PRINTS" id="PR00453">
    <property type="entry name" value="VWFADOMAIN"/>
</dbReference>
<dbReference type="PANTHER" id="PTHR24020">
    <property type="entry name" value="COLLAGEN ALPHA"/>
    <property type="match status" value="1"/>
</dbReference>
<evidence type="ECO:0000259" key="14">
    <source>
        <dbReference type="PROSITE" id="PS50820"/>
    </source>
</evidence>
<dbReference type="GO" id="GO:0007399">
    <property type="term" value="P:nervous system development"/>
    <property type="evidence" value="ECO:0007669"/>
    <property type="project" value="UniProtKB-KW"/>
</dbReference>
<dbReference type="CDD" id="cd01472">
    <property type="entry name" value="vWA_collagen"/>
    <property type="match status" value="1"/>
</dbReference>
<evidence type="ECO:0000256" key="5">
    <source>
        <dbReference type="ARBA" id="ARBA00022737"/>
    </source>
</evidence>
<evidence type="ECO:0000256" key="2">
    <source>
        <dbReference type="ARBA" id="ARBA00022525"/>
    </source>
</evidence>
<evidence type="ECO:0000256" key="7">
    <source>
        <dbReference type="ARBA" id="ARBA00023157"/>
    </source>
</evidence>
<comment type="subcellular location">
    <subcellularLocation>
        <location evidence="1">Secreted</location>
        <location evidence="1">Extracellular space</location>
        <location evidence="1">Extracellular matrix</location>
    </subcellularLocation>
</comment>
<evidence type="ECO:0000256" key="8">
    <source>
        <dbReference type="ARBA" id="ARBA00023180"/>
    </source>
</evidence>
<dbReference type="EMBL" id="VZZU01001895">
    <property type="protein sequence ID" value="NXW47706.1"/>
    <property type="molecule type" value="Genomic_DNA"/>
</dbReference>
<dbReference type="Proteomes" id="UP000551823">
    <property type="component" value="Unassembled WGS sequence"/>
</dbReference>
<feature type="domain" description="LCCL" evidence="14">
    <location>
        <begin position="59"/>
        <end position="130"/>
    </location>
</feature>
<dbReference type="Gene3D" id="2.170.130.20">
    <property type="entry name" value="LCCL-like domain"/>
    <property type="match status" value="1"/>
</dbReference>
<dbReference type="SMART" id="SM00603">
    <property type="entry name" value="LCCL"/>
    <property type="match status" value="1"/>
</dbReference>
<evidence type="ECO:0000313" key="16">
    <source>
        <dbReference type="Proteomes" id="UP000551823"/>
    </source>
</evidence>
<keyword evidence="8" id="KW-0325">Glycoprotein</keyword>
<feature type="domain" description="VWFA" evidence="13">
    <location>
        <begin position="511"/>
        <end position="680"/>
    </location>
</feature>
<keyword evidence="4" id="KW-0732">Signal</keyword>
<name>A0A7L4CCI5_9AVES</name>
<keyword evidence="5" id="KW-0677">Repeat</keyword>
<dbReference type="InterPro" id="IPR002035">
    <property type="entry name" value="VWF_A"/>
</dbReference>
<evidence type="ECO:0000313" key="15">
    <source>
        <dbReference type="EMBL" id="NXW47706.1"/>
    </source>
</evidence>
<evidence type="ECO:0000256" key="10">
    <source>
        <dbReference type="ARBA" id="ARBA00063385"/>
    </source>
</evidence>
<evidence type="ECO:0000256" key="6">
    <source>
        <dbReference type="ARBA" id="ARBA00022902"/>
    </source>
</evidence>
<dbReference type="GO" id="GO:0010811">
    <property type="term" value="P:positive regulation of cell-substrate adhesion"/>
    <property type="evidence" value="ECO:0007669"/>
    <property type="project" value="TreeGrafter"/>
</dbReference>
<keyword evidence="7" id="KW-1015">Disulfide bond</keyword>
<dbReference type="PROSITE" id="PS50234">
    <property type="entry name" value="VWFA"/>
    <property type="match status" value="2"/>
</dbReference>
<dbReference type="SMART" id="SM00327">
    <property type="entry name" value="VWA"/>
    <property type="match status" value="2"/>
</dbReference>
<keyword evidence="3" id="KW-0272">Extracellular matrix</keyword>
<evidence type="ECO:0000256" key="4">
    <source>
        <dbReference type="ARBA" id="ARBA00022729"/>
    </source>
</evidence>
<dbReference type="InterPro" id="IPR004043">
    <property type="entry name" value="LCCL"/>
</dbReference>
<dbReference type="SUPFAM" id="SSF53300">
    <property type="entry name" value="vWA-like"/>
    <property type="match status" value="2"/>
</dbReference>
<dbReference type="FunFam" id="3.40.50.410:FF:000025">
    <property type="entry name" value="Vitrin"/>
    <property type="match status" value="1"/>
</dbReference>
<dbReference type="SUPFAM" id="SSF69848">
    <property type="entry name" value="LCCL domain"/>
    <property type="match status" value="1"/>
</dbReference>
<keyword evidence="2" id="KW-0964">Secreted</keyword>
<dbReference type="FunFam" id="2.170.130.20:FF:000001">
    <property type="entry name" value="Cysteine-rich secretory protein LCCL domain-containing 1"/>
    <property type="match status" value="1"/>
</dbReference>
<comment type="caution">
    <text evidence="15">The sequence shown here is derived from an EMBL/GenBank/DDBJ whole genome shotgun (WGS) entry which is preliminary data.</text>
</comment>
<feature type="non-terminal residue" evidence="15">
    <location>
        <position position="694"/>
    </location>
</feature>
<reference evidence="15 16" key="1">
    <citation type="submission" date="2019-09" db="EMBL/GenBank/DDBJ databases">
        <title>Bird 10,000 Genomes (B10K) Project - Family phase.</title>
        <authorList>
            <person name="Zhang G."/>
        </authorList>
    </citation>
    <scope>NUCLEOTIDE SEQUENCE [LARGE SCALE GENOMIC DNA]</scope>
    <source>
        <strain evidence="15">B10K-DU-005-01</strain>
    </source>
</reference>
<evidence type="ECO:0000256" key="11">
    <source>
        <dbReference type="ARBA" id="ARBA00073850"/>
    </source>
</evidence>
<organism evidence="15 16">
    <name type="scientific">Nyctiprogne leucopyga</name>
    <dbReference type="NCBI Taxonomy" id="382315"/>
    <lineage>
        <taxon>Eukaryota</taxon>
        <taxon>Metazoa</taxon>
        <taxon>Chordata</taxon>
        <taxon>Craniata</taxon>
        <taxon>Vertebrata</taxon>
        <taxon>Euteleostomi</taxon>
        <taxon>Archelosauria</taxon>
        <taxon>Archosauria</taxon>
        <taxon>Dinosauria</taxon>
        <taxon>Saurischia</taxon>
        <taxon>Theropoda</taxon>
        <taxon>Coelurosauria</taxon>
        <taxon>Aves</taxon>
        <taxon>Neognathae</taxon>
        <taxon>Neoaves</taxon>
        <taxon>Strisores</taxon>
        <taxon>Caprimulgiformes</taxon>
        <taxon>Caprimulgidae</taxon>
        <taxon>Chordeilinae</taxon>
        <taxon>Nyctiprogne</taxon>
    </lineage>
</organism>
<evidence type="ECO:0000256" key="12">
    <source>
        <dbReference type="SAM" id="MobiDB-lite"/>
    </source>
</evidence>
<gene>
    <name evidence="15" type="primary">Vit</name>
    <name evidence="15" type="ORF">NYCLEU_R12418</name>
</gene>
<dbReference type="PROSITE" id="PS50820">
    <property type="entry name" value="LCCL"/>
    <property type="match status" value="1"/>
</dbReference>
<dbReference type="InterPro" id="IPR050525">
    <property type="entry name" value="ECM_Assembly_Org"/>
</dbReference>
<sequence length="694" mass="75905">ALLTMKAIVIATFLGVFLICTYAAKEVTKKMKKAKLYVPQIDCDVKAGKIINPEFIAKCPPGCQDVKYRVYGTDIYASFSSVCNAAIHSGIIDNAGGKILVQKVAGHSGYRGTFSNGVRSLSLPRWRESFIVSEGKPRKGVTYPSTLEYSSSKSTTVKLGDAARKEYQTSLVLTPATQMATTTPTPTTTTTDPSTTPKPTTTPTTTTTTTVAAAAKTRPGLHRVRDIAFRGTSTSTSNRNILRPNTGIQRQEPVAAFWRAAGSPAHLAMETDSWKPGLSLFDTGFSSKEELNPKPLEPTSQGNPNCKVDLSFLMDGSWSIGKRRFQLQKQFLGNVAQALGIGSRGPLMGIVQYGDDPSTEFNLKTYTNSKELRNAIEKIPQKGGLSNVGKALSFVNKNFFLDANGNRGGAPNVVVVMVDGWPTDRVEEASRLARESGINIFFVTIEAAAESEKQNIIEPNFVDKAVCRTNGFYSINVPSWFSLRKVVQPLVKRVCDTDRLACSKTCLNSADIGFVIDGSSSVGTGNFRTVLEFVANISKEFEISDTDTRIGAVQYTYEQRLEFSFDKYSTKQDVLSAIKRISYWSGGTSTGAAISYASEQLFSKSKPNKRKIMILITDGRSYDDVSVPAMAAHQNGVIAYSVGVAWAAQDELEAIATDPDKEHSFFVDEFDNLYRFVNQLIQNICTEFNSQPRN</sequence>
<dbReference type="GO" id="GO:0005614">
    <property type="term" value="C:interstitial matrix"/>
    <property type="evidence" value="ECO:0007669"/>
    <property type="project" value="TreeGrafter"/>
</dbReference>
<proteinExistence type="predicted"/>
<protein>
    <recommendedName>
        <fullName evidence="11">Vitrin</fullName>
    </recommendedName>
</protein>
<comment type="subunit">
    <text evidence="10">Binds dermatan sulfate and chondroitin sulfate.</text>
</comment>
<feature type="domain" description="VWFA" evidence="13">
    <location>
        <begin position="309"/>
        <end position="490"/>
    </location>
</feature>
<evidence type="ECO:0000256" key="9">
    <source>
        <dbReference type="ARBA" id="ARBA00060310"/>
    </source>
</evidence>
<dbReference type="InterPro" id="IPR036609">
    <property type="entry name" value="LCCL_sf"/>
</dbReference>
<keyword evidence="6" id="KW-0524">Neurogenesis</keyword>
<dbReference type="PANTHER" id="PTHR24020:SF23">
    <property type="entry name" value="VITRIN"/>
    <property type="match status" value="1"/>
</dbReference>
<accession>A0A7L4CCI5</accession>
<keyword evidence="16" id="KW-1185">Reference proteome</keyword>
<dbReference type="GO" id="GO:0030198">
    <property type="term" value="P:extracellular matrix organization"/>
    <property type="evidence" value="ECO:0007669"/>
    <property type="project" value="TreeGrafter"/>
</dbReference>
<feature type="non-terminal residue" evidence="15">
    <location>
        <position position="1"/>
    </location>
</feature>
<evidence type="ECO:0000259" key="13">
    <source>
        <dbReference type="PROSITE" id="PS50234"/>
    </source>
</evidence>